<gene>
    <name evidence="9" type="ORF">O3M35_010768</name>
</gene>
<comment type="function">
    <text evidence="8">Component of the MICOS complex, a large protein complex of the mitochondrial inner membrane that plays crucial roles in the maintenance of crista junctions, inner membrane architecture, and formation of contact sites to the outer membrane.</text>
</comment>
<dbReference type="InterPro" id="IPR026769">
    <property type="entry name" value="Mic13"/>
</dbReference>
<keyword evidence="5" id="KW-1133">Transmembrane helix</keyword>
<evidence type="ECO:0000313" key="10">
    <source>
        <dbReference type="Proteomes" id="UP001461498"/>
    </source>
</evidence>
<evidence type="ECO:0000256" key="4">
    <source>
        <dbReference type="ARBA" id="ARBA00022792"/>
    </source>
</evidence>
<evidence type="ECO:0000313" key="9">
    <source>
        <dbReference type="EMBL" id="KAK9504434.1"/>
    </source>
</evidence>
<evidence type="ECO:0000256" key="6">
    <source>
        <dbReference type="ARBA" id="ARBA00023128"/>
    </source>
</evidence>
<dbReference type="GO" id="GO:0042407">
    <property type="term" value="P:cristae formation"/>
    <property type="evidence" value="ECO:0007669"/>
    <property type="project" value="TreeGrafter"/>
</dbReference>
<organism evidence="9 10">
    <name type="scientific">Rhynocoris fuscipes</name>
    <dbReference type="NCBI Taxonomy" id="488301"/>
    <lineage>
        <taxon>Eukaryota</taxon>
        <taxon>Metazoa</taxon>
        <taxon>Ecdysozoa</taxon>
        <taxon>Arthropoda</taxon>
        <taxon>Hexapoda</taxon>
        <taxon>Insecta</taxon>
        <taxon>Pterygota</taxon>
        <taxon>Neoptera</taxon>
        <taxon>Paraneoptera</taxon>
        <taxon>Hemiptera</taxon>
        <taxon>Heteroptera</taxon>
        <taxon>Panheteroptera</taxon>
        <taxon>Cimicomorpha</taxon>
        <taxon>Reduviidae</taxon>
        <taxon>Harpactorinae</taxon>
        <taxon>Harpactorini</taxon>
        <taxon>Rhynocoris</taxon>
    </lineage>
</organism>
<accession>A0AAW1D3D7</accession>
<protein>
    <recommendedName>
        <fullName evidence="8">MICOS complex subunit MIC13</fullName>
    </recommendedName>
</protein>
<comment type="caution">
    <text evidence="9">The sequence shown here is derived from an EMBL/GenBank/DDBJ whole genome shotgun (WGS) entry which is preliminary data.</text>
</comment>
<keyword evidence="6 8" id="KW-0496">Mitochondrion</keyword>
<evidence type="ECO:0000256" key="2">
    <source>
        <dbReference type="ARBA" id="ARBA00006771"/>
    </source>
</evidence>
<proteinExistence type="inferred from homology"/>
<dbReference type="GO" id="GO:0061617">
    <property type="term" value="C:MICOS complex"/>
    <property type="evidence" value="ECO:0007669"/>
    <property type="project" value="UniProtKB-UniRule"/>
</dbReference>
<keyword evidence="7" id="KW-0472">Membrane</keyword>
<evidence type="ECO:0000256" key="7">
    <source>
        <dbReference type="ARBA" id="ARBA00023136"/>
    </source>
</evidence>
<keyword evidence="10" id="KW-1185">Reference proteome</keyword>
<keyword evidence="3" id="KW-0812">Transmembrane</keyword>
<keyword evidence="4 8" id="KW-0999">Mitochondrion inner membrane</keyword>
<comment type="similarity">
    <text evidence="2 8">Belongs to the MICOS complex subunit Mic13 family.</text>
</comment>
<evidence type="ECO:0000256" key="8">
    <source>
        <dbReference type="RuleBase" id="RU363009"/>
    </source>
</evidence>
<comment type="subunit">
    <text evidence="8">Component of the mitochondrial contact site and cristae organizing system (MICOS) complex.</text>
</comment>
<dbReference type="PANTHER" id="PTHR31816">
    <property type="entry name" value="MICOS COMPLEX SUBUNIT MIC13"/>
    <property type="match status" value="1"/>
</dbReference>
<dbReference type="GO" id="GO:0044284">
    <property type="term" value="C:mitochondrial crista junction"/>
    <property type="evidence" value="ECO:0007669"/>
    <property type="project" value="TreeGrafter"/>
</dbReference>
<dbReference type="EMBL" id="JAPXFL010000007">
    <property type="protein sequence ID" value="KAK9504434.1"/>
    <property type="molecule type" value="Genomic_DNA"/>
</dbReference>
<reference evidence="9 10" key="1">
    <citation type="submission" date="2022-12" db="EMBL/GenBank/DDBJ databases">
        <title>Chromosome-level genome assembly of true bugs.</title>
        <authorList>
            <person name="Ma L."/>
            <person name="Li H."/>
        </authorList>
    </citation>
    <scope>NUCLEOTIDE SEQUENCE [LARGE SCALE GENOMIC DNA]</scope>
    <source>
        <strain evidence="9">Lab_2022b</strain>
    </source>
</reference>
<name>A0AAW1D3D7_9HEMI</name>
<evidence type="ECO:0000256" key="3">
    <source>
        <dbReference type="ARBA" id="ARBA00022692"/>
    </source>
</evidence>
<sequence length="119" mass="13682">MFQMWKKRAWFGTKVVLMSGVCYVTSQYGIWRDSRRSEEIYKEIYTFLAPHIKEVPLEIPELPKSSEVSSAARVYWNRGVVSSAEFIANVPLYCYNLAEKGVVYVSNVLSDNSTGEQKQ</sequence>
<dbReference type="Pfam" id="PF15884">
    <property type="entry name" value="QIL1"/>
    <property type="match status" value="1"/>
</dbReference>
<dbReference type="AlphaFoldDB" id="A0AAW1D3D7"/>
<comment type="subcellular location">
    <subcellularLocation>
        <location evidence="1 8">Mitochondrion inner membrane</location>
        <topology evidence="1 8">Single-pass membrane protein</topology>
    </subcellularLocation>
</comment>
<evidence type="ECO:0000256" key="5">
    <source>
        <dbReference type="ARBA" id="ARBA00022989"/>
    </source>
</evidence>
<evidence type="ECO:0000256" key="1">
    <source>
        <dbReference type="ARBA" id="ARBA00004434"/>
    </source>
</evidence>
<dbReference type="Proteomes" id="UP001461498">
    <property type="component" value="Unassembled WGS sequence"/>
</dbReference>
<dbReference type="PANTHER" id="PTHR31816:SF3">
    <property type="entry name" value="MICOS COMPLEX SUBUNIT MIC13"/>
    <property type="match status" value="1"/>
</dbReference>